<dbReference type="InterPro" id="IPR008271">
    <property type="entry name" value="Ser/Thr_kinase_AS"/>
</dbReference>
<dbReference type="InterPro" id="IPR000719">
    <property type="entry name" value="Prot_kinase_dom"/>
</dbReference>
<dbReference type="InParanoid" id="A0A067PGF3"/>
<dbReference type="PROSITE" id="PS50011">
    <property type="entry name" value="PROTEIN_KINASE_DOM"/>
    <property type="match status" value="1"/>
</dbReference>
<proteinExistence type="predicted"/>
<accession>A0A067PGF3</accession>
<gene>
    <name evidence="3" type="ORF">JAAARDRAFT_38949</name>
</gene>
<dbReference type="AlphaFoldDB" id="A0A067PGF3"/>
<feature type="region of interest" description="Disordered" evidence="1">
    <location>
        <begin position="1"/>
        <end position="21"/>
    </location>
</feature>
<reference evidence="4" key="1">
    <citation type="journal article" date="2014" name="Proc. Natl. Acad. Sci. U.S.A.">
        <title>Extensive sampling of basidiomycete genomes demonstrates inadequacy of the white-rot/brown-rot paradigm for wood decay fungi.</title>
        <authorList>
            <person name="Riley R."/>
            <person name="Salamov A.A."/>
            <person name="Brown D.W."/>
            <person name="Nagy L.G."/>
            <person name="Floudas D."/>
            <person name="Held B.W."/>
            <person name="Levasseur A."/>
            <person name="Lombard V."/>
            <person name="Morin E."/>
            <person name="Otillar R."/>
            <person name="Lindquist E.A."/>
            <person name="Sun H."/>
            <person name="LaButti K.M."/>
            <person name="Schmutz J."/>
            <person name="Jabbour D."/>
            <person name="Luo H."/>
            <person name="Baker S.E."/>
            <person name="Pisabarro A.G."/>
            <person name="Walton J.D."/>
            <person name="Blanchette R.A."/>
            <person name="Henrissat B."/>
            <person name="Martin F."/>
            <person name="Cullen D."/>
            <person name="Hibbett D.S."/>
            <person name="Grigoriev I.V."/>
        </authorList>
    </citation>
    <scope>NUCLEOTIDE SEQUENCE [LARGE SCALE GENOMIC DNA]</scope>
    <source>
        <strain evidence="4">MUCL 33604</strain>
    </source>
</reference>
<dbReference type="SUPFAM" id="SSF56112">
    <property type="entry name" value="Protein kinase-like (PK-like)"/>
    <property type="match status" value="1"/>
</dbReference>
<dbReference type="PROSITE" id="PS00108">
    <property type="entry name" value="PROTEIN_KINASE_ST"/>
    <property type="match status" value="1"/>
</dbReference>
<keyword evidence="4" id="KW-1185">Reference proteome</keyword>
<evidence type="ECO:0000313" key="4">
    <source>
        <dbReference type="Proteomes" id="UP000027265"/>
    </source>
</evidence>
<dbReference type="OrthoDB" id="346907at2759"/>
<dbReference type="Pfam" id="PF07714">
    <property type="entry name" value="PK_Tyr_Ser-Thr"/>
    <property type="match status" value="1"/>
</dbReference>
<dbReference type="Proteomes" id="UP000027265">
    <property type="component" value="Unassembled WGS sequence"/>
</dbReference>
<feature type="region of interest" description="Disordered" evidence="1">
    <location>
        <begin position="212"/>
        <end position="236"/>
    </location>
</feature>
<evidence type="ECO:0000259" key="2">
    <source>
        <dbReference type="PROSITE" id="PS50011"/>
    </source>
</evidence>
<dbReference type="InterPro" id="IPR051681">
    <property type="entry name" value="Ser/Thr_Kinases-Pseudokinases"/>
</dbReference>
<dbReference type="EMBL" id="KL197731">
    <property type="protein sequence ID" value="KDQ53968.1"/>
    <property type="molecule type" value="Genomic_DNA"/>
</dbReference>
<evidence type="ECO:0000256" key="1">
    <source>
        <dbReference type="SAM" id="MobiDB-lite"/>
    </source>
</evidence>
<dbReference type="PANTHER" id="PTHR44329">
    <property type="entry name" value="SERINE/THREONINE-PROTEIN KINASE TNNI3K-RELATED"/>
    <property type="match status" value="1"/>
</dbReference>
<organism evidence="3 4">
    <name type="scientific">Jaapia argillacea MUCL 33604</name>
    <dbReference type="NCBI Taxonomy" id="933084"/>
    <lineage>
        <taxon>Eukaryota</taxon>
        <taxon>Fungi</taxon>
        <taxon>Dikarya</taxon>
        <taxon>Basidiomycota</taxon>
        <taxon>Agaricomycotina</taxon>
        <taxon>Agaricomycetes</taxon>
        <taxon>Agaricomycetidae</taxon>
        <taxon>Jaapiales</taxon>
        <taxon>Jaapiaceae</taxon>
        <taxon>Jaapia</taxon>
    </lineage>
</organism>
<feature type="compositionally biased region" description="Acidic residues" evidence="1">
    <location>
        <begin position="215"/>
        <end position="226"/>
    </location>
</feature>
<dbReference type="STRING" id="933084.A0A067PGF3"/>
<dbReference type="InterPro" id="IPR001245">
    <property type="entry name" value="Ser-Thr/Tyr_kinase_cat_dom"/>
</dbReference>
<dbReference type="SMART" id="SM00220">
    <property type="entry name" value="S_TKc"/>
    <property type="match status" value="1"/>
</dbReference>
<feature type="domain" description="Protein kinase" evidence="2">
    <location>
        <begin position="27"/>
        <end position="324"/>
    </location>
</feature>
<dbReference type="GO" id="GO:0005524">
    <property type="term" value="F:ATP binding"/>
    <property type="evidence" value="ECO:0007669"/>
    <property type="project" value="InterPro"/>
</dbReference>
<dbReference type="InterPro" id="IPR011009">
    <property type="entry name" value="Kinase-like_dom_sf"/>
</dbReference>
<evidence type="ECO:0000313" key="3">
    <source>
        <dbReference type="EMBL" id="KDQ53968.1"/>
    </source>
</evidence>
<dbReference type="HOGENOM" id="CLU_000288_7_18_1"/>
<protein>
    <recommendedName>
        <fullName evidence="2">Protein kinase domain-containing protein</fullName>
    </recommendedName>
</protein>
<dbReference type="GO" id="GO:0004674">
    <property type="term" value="F:protein serine/threonine kinase activity"/>
    <property type="evidence" value="ECO:0007669"/>
    <property type="project" value="TreeGrafter"/>
</dbReference>
<name>A0A067PGF3_9AGAM</name>
<sequence>MSISASLPPPKDDEAKPLQNPNLRITVTGTNVYRNGGASDIWEGRLIDGSQDEKGVHVVIKALRSLVGDPVGLEVTKRRINRETRVWCKLDHPNILSFCGVFFCHEKFGPEVPLLVAPFCSQGSVPEYLRNGDRSYAEKLRIIIATADGIEYLHSRKPPVIHGDIKPSNILIDDNGQPKVCDFGVSRLVDSKGFTTKQSLTVRYSAPEIFAVHDNDDDDDDDEPLPADDPRPSPTPFTLKSDVYSFGITAVEIISEKIPFYHIHNDTSLPVKIVKGKCLEKNRYPSAPDDVWAVASRCWALKPENRPDIHEVGQDIRVVLNNFLQSAVG</sequence>
<dbReference type="Gene3D" id="1.10.510.10">
    <property type="entry name" value="Transferase(Phosphotransferase) domain 1"/>
    <property type="match status" value="1"/>
</dbReference>